<evidence type="ECO:0000313" key="2">
    <source>
        <dbReference type="Proteomes" id="UP001589707"/>
    </source>
</evidence>
<gene>
    <name evidence="1" type="ORF">ACFFN1_06765</name>
</gene>
<accession>A0ABV5X1R4</accession>
<organism evidence="1 2">
    <name type="scientific">Brevibacterium otitidis</name>
    <dbReference type="NCBI Taxonomy" id="53364"/>
    <lineage>
        <taxon>Bacteria</taxon>
        <taxon>Bacillati</taxon>
        <taxon>Actinomycetota</taxon>
        <taxon>Actinomycetes</taxon>
        <taxon>Micrococcales</taxon>
        <taxon>Brevibacteriaceae</taxon>
        <taxon>Brevibacterium</taxon>
    </lineage>
</organism>
<protein>
    <submittedName>
        <fullName evidence="1">Uncharacterized protein</fullName>
    </submittedName>
</protein>
<dbReference type="EMBL" id="JBHMAU010000046">
    <property type="protein sequence ID" value="MFB9776103.1"/>
    <property type="molecule type" value="Genomic_DNA"/>
</dbReference>
<dbReference type="Proteomes" id="UP001589707">
    <property type="component" value="Unassembled WGS sequence"/>
</dbReference>
<evidence type="ECO:0000313" key="1">
    <source>
        <dbReference type="EMBL" id="MFB9776103.1"/>
    </source>
</evidence>
<dbReference type="RefSeq" id="WP_376839775.1">
    <property type="nucleotide sequence ID" value="NZ_JBHMAU010000046.1"/>
</dbReference>
<name>A0ABV5X1R4_9MICO</name>
<sequence length="75" mass="8592">MDEMTDEELAAEIERLQQQLAIRKTRRAVERDLAEHVDRVQVECAEALEEPFKVGRLEVAEGAVTIERTDPARTE</sequence>
<keyword evidence="2" id="KW-1185">Reference proteome</keyword>
<comment type="caution">
    <text evidence="1">The sequence shown here is derived from an EMBL/GenBank/DDBJ whole genome shotgun (WGS) entry which is preliminary data.</text>
</comment>
<reference evidence="1 2" key="1">
    <citation type="submission" date="2024-09" db="EMBL/GenBank/DDBJ databases">
        <authorList>
            <person name="Sun Q."/>
            <person name="Mori K."/>
        </authorList>
    </citation>
    <scope>NUCLEOTIDE SEQUENCE [LARGE SCALE GENOMIC DNA]</scope>
    <source>
        <strain evidence="1 2">JCM 11683</strain>
    </source>
</reference>
<proteinExistence type="predicted"/>